<dbReference type="GO" id="GO:0006000">
    <property type="term" value="P:fructose metabolic process"/>
    <property type="evidence" value="ECO:0007669"/>
    <property type="project" value="InterPro"/>
</dbReference>
<dbReference type="PANTHER" id="PTHR10606">
    <property type="entry name" value="6-PHOSPHOFRUCTO-2-KINASE/FRUCTOSE-2,6-BISPHOSPHATASE"/>
    <property type="match status" value="1"/>
</dbReference>
<dbReference type="InterPro" id="IPR013079">
    <property type="entry name" value="6Phosfructo_kin"/>
</dbReference>
<keyword evidence="4" id="KW-0507">mRNA processing</keyword>
<evidence type="ECO:0000313" key="22">
    <source>
        <dbReference type="Proteomes" id="UP000716291"/>
    </source>
</evidence>
<keyword evidence="7" id="KW-0547">Nucleotide-binding</keyword>
<dbReference type="SUPFAM" id="SSF54928">
    <property type="entry name" value="RNA-binding domain, RBD"/>
    <property type="match status" value="1"/>
</dbReference>
<dbReference type="GO" id="GO:0008380">
    <property type="term" value="P:RNA splicing"/>
    <property type="evidence" value="ECO:0007669"/>
    <property type="project" value="UniProtKB-KW"/>
</dbReference>
<evidence type="ECO:0000259" key="19">
    <source>
        <dbReference type="PROSITE" id="PS50102"/>
    </source>
</evidence>
<dbReference type="InterPro" id="IPR048995">
    <property type="entry name" value="STL11/RBM22-like_N"/>
</dbReference>
<dbReference type="SMART" id="SM00855">
    <property type="entry name" value="PGAM"/>
    <property type="match status" value="1"/>
</dbReference>
<dbReference type="Gene3D" id="4.10.1000.10">
    <property type="entry name" value="Zinc finger, CCCH-type"/>
    <property type="match status" value="1"/>
</dbReference>
<dbReference type="PROSITE" id="PS50102">
    <property type="entry name" value="RRM"/>
    <property type="match status" value="1"/>
</dbReference>
<dbReference type="GO" id="GO:0006003">
    <property type="term" value="P:fructose 2,6-bisphosphate metabolic process"/>
    <property type="evidence" value="ECO:0007669"/>
    <property type="project" value="InterPro"/>
</dbReference>
<evidence type="ECO:0000259" key="20">
    <source>
        <dbReference type="PROSITE" id="PS50103"/>
    </source>
</evidence>
<evidence type="ECO:0000256" key="18">
    <source>
        <dbReference type="SAM" id="MobiDB-lite"/>
    </source>
</evidence>
<dbReference type="Gene3D" id="3.30.70.330">
    <property type="match status" value="1"/>
</dbReference>
<proteinExistence type="inferred from homology"/>
<dbReference type="InterPro" id="IPR029033">
    <property type="entry name" value="His_PPase_superfam"/>
</dbReference>
<evidence type="ECO:0000256" key="9">
    <source>
        <dbReference type="ARBA" id="ARBA00022833"/>
    </source>
</evidence>
<evidence type="ECO:0000256" key="3">
    <source>
        <dbReference type="ARBA" id="ARBA00019060"/>
    </source>
</evidence>
<keyword evidence="8 17" id="KW-0863">Zinc-finger</keyword>
<evidence type="ECO:0000256" key="2">
    <source>
        <dbReference type="ARBA" id="ARBA00007781"/>
    </source>
</evidence>
<dbReference type="InterPro" id="IPR000504">
    <property type="entry name" value="RRM_dom"/>
</dbReference>
<feature type="region of interest" description="Disordered" evidence="18">
    <location>
        <begin position="655"/>
        <end position="683"/>
    </location>
</feature>
<feature type="zinc finger region" description="C3H1-type" evidence="17">
    <location>
        <begin position="145"/>
        <end position="172"/>
    </location>
</feature>
<evidence type="ECO:0000256" key="4">
    <source>
        <dbReference type="ARBA" id="ARBA00022664"/>
    </source>
</evidence>
<dbReference type="InterPro" id="IPR012677">
    <property type="entry name" value="Nucleotide-bd_a/b_plait_sf"/>
</dbReference>
<dbReference type="InterPro" id="IPR003094">
    <property type="entry name" value="6Pfruct_kin"/>
</dbReference>
<dbReference type="SMART" id="SM00356">
    <property type="entry name" value="ZnF_C3H1"/>
    <property type="match status" value="1"/>
</dbReference>
<dbReference type="GO" id="GO:0003873">
    <property type="term" value="F:6-phosphofructo-2-kinase activity"/>
    <property type="evidence" value="ECO:0007669"/>
    <property type="project" value="InterPro"/>
</dbReference>
<gene>
    <name evidence="21" type="ORF">G6F64_007017</name>
</gene>
<evidence type="ECO:0000256" key="14">
    <source>
        <dbReference type="ARBA" id="ARBA00025609"/>
    </source>
</evidence>
<dbReference type="EMBL" id="JAANQT010000991">
    <property type="protein sequence ID" value="KAG1307186.1"/>
    <property type="molecule type" value="Genomic_DNA"/>
</dbReference>
<dbReference type="GO" id="GO:0005524">
    <property type="term" value="F:ATP binding"/>
    <property type="evidence" value="ECO:0007669"/>
    <property type="project" value="UniProtKB-KW"/>
</dbReference>
<evidence type="ECO:0000256" key="13">
    <source>
        <dbReference type="ARBA" id="ARBA00023242"/>
    </source>
</evidence>
<sequence>MSLTKADPNKQGWENSEFPIVCETCLGDNPYVRMICQTPFTVFRWQPGTNMRHKKTEICQTCARVKNVCQTCILDLQYGLPVEVRDKALNVKSEAPSTNINRQYYAQNVARNAEGSEELYNPGRIAPESKEMLNQLSRKEPYYKRNRAHVCSFFLKGECNRGDACPYRHEEPTETNVKQNFKDRYHGINDPVAQKMLNRARHNLSPPEDKSITSLFITGVEEDISQEDLNEYFSVFGDIKSIIVAHKKKCAFVNFATRMSTELAAAKIAEDGLILKEHSLVVVWAKPKPQESKKQDDRSRKTLPVLKTDREVEEEGLGRLSIDAPPSFTEEPESISKKTDPVIKTKLAAIASGARHSIGFDVPGAVHTIMTPKLKTERQLDSKLVVIMVGLPARGKSYIVKKLRRYLNWLQYETKVFNVGNARRVNETSQHHDQSAQFFNPDNKDGAKIRDELAMMVLDQLIDWLKSGGRVAIHDATNSTIQRRKLLIDRLSREPEIKVLLLESVCTDKKVLERNFRLKLSGPDYKDKDPAVALSDFRHRVANYERAYETVGDWEEENDIQYCKLVNVGKKVIAFNISGYLSGQCIFYLMNFNLAERQIFVTRHGESEDNITGRIGGDAALTEKGRKFSRALARFVKSRRISFALDLAKRKIREEEEAKDPMKDSDEEEEERDEGKRVKERAESISNSQFTIWTSMLKRSMQTAESFDPDEYDIKQIRFLNEINSGSREGMTYEEIKQSHPQEFEARQKNKLFYRYPGMGGESYIDVIHRLQSMIIELERMSQSCLIITHRVVLRILLGYLLEWSQTQMPHMLVPIHTVYELRPKPYGVELTIWSYDEEKDEFEVMNEETQ</sequence>
<keyword evidence="22" id="KW-1185">Reference proteome</keyword>
<evidence type="ECO:0000256" key="12">
    <source>
        <dbReference type="ARBA" id="ARBA00023187"/>
    </source>
</evidence>
<dbReference type="SUPFAM" id="SSF90229">
    <property type="entry name" value="CCCH zinc finger"/>
    <property type="match status" value="1"/>
</dbReference>
<evidence type="ECO:0000256" key="10">
    <source>
        <dbReference type="ARBA" id="ARBA00022840"/>
    </source>
</evidence>
<evidence type="ECO:0000256" key="17">
    <source>
        <dbReference type="PROSITE-ProRule" id="PRU00723"/>
    </source>
</evidence>
<feature type="domain" description="C3H1-type" evidence="20">
    <location>
        <begin position="145"/>
        <end position="172"/>
    </location>
</feature>
<evidence type="ECO:0000256" key="6">
    <source>
        <dbReference type="ARBA" id="ARBA00022728"/>
    </source>
</evidence>
<keyword evidence="5 17" id="KW-0479">Metal-binding</keyword>
<dbReference type="PRINTS" id="PR00991">
    <property type="entry name" value="6PFRUCTKNASE"/>
</dbReference>
<keyword evidence="6" id="KW-0747">Spliceosome</keyword>
<dbReference type="Proteomes" id="UP000716291">
    <property type="component" value="Unassembled WGS sequence"/>
</dbReference>
<dbReference type="Pfam" id="PF00300">
    <property type="entry name" value="His_Phos_1"/>
    <property type="match status" value="2"/>
</dbReference>
<dbReference type="Gene3D" id="3.40.50.300">
    <property type="entry name" value="P-loop containing nucleotide triphosphate hydrolases"/>
    <property type="match status" value="1"/>
</dbReference>
<keyword evidence="11 16" id="KW-0694">RNA-binding</keyword>
<reference evidence="21" key="1">
    <citation type="journal article" date="2020" name="Microb. Genom.">
        <title>Genetic diversity of clinical and environmental Mucorales isolates obtained from an investigation of mucormycosis cases among solid organ transplant recipients.</title>
        <authorList>
            <person name="Nguyen M.H."/>
            <person name="Kaul D."/>
            <person name="Muto C."/>
            <person name="Cheng S.J."/>
            <person name="Richter R.A."/>
            <person name="Bruno V.M."/>
            <person name="Liu G."/>
            <person name="Beyhan S."/>
            <person name="Sundermann A.J."/>
            <person name="Mounaud S."/>
            <person name="Pasculle A.W."/>
            <person name="Nierman W.C."/>
            <person name="Driscoll E."/>
            <person name="Cumbie R."/>
            <person name="Clancy C.J."/>
            <person name="Dupont C.L."/>
        </authorList>
    </citation>
    <scope>NUCLEOTIDE SEQUENCE</scope>
    <source>
        <strain evidence="21">GL11</strain>
    </source>
</reference>
<protein>
    <recommendedName>
        <fullName evidence="3">Pre-mRNA-splicing factor SLT11</fullName>
    </recommendedName>
    <alternativeName>
        <fullName evidence="15">Pre-mRNA-splicing factor slt11</fullName>
    </alternativeName>
</protein>
<feature type="domain" description="RRM" evidence="19">
    <location>
        <begin position="213"/>
        <end position="287"/>
    </location>
</feature>
<dbReference type="AlphaFoldDB" id="A0A9P6X872"/>
<evidence type="ECO:0000256" key="5">
    <source>
        <dbReference type="ARBA" id="ARBA00022723"/>
    </source>
</evidence>
<dbReference type="PROSITE" id="PS50103">
    <property type="entry name" value="ZF_C3H1"/>
    <property type="match status" value="1"/>
</dbReference>
<dbReference type="GO" id="GO:0003723">
    <property type="term" value="F:RNA binding"/>
    <property type="evidence" value="ECO:0007669"/>
    <property type="project" value="UniProtKB-UniRule"/>
</dbReference>
<name>A0A9P6X872_RHIOR</name>
<dbReference type="SMART" id="SM00360">
    <property type="entry name" value="RRM"/>
    <property type="match status" value="1"/>
</dbReference>
<dbReference type="GO" id="GO:0005829">
    <property type="term" value="C:cytosol"/>
    <property type="evidence" value="ECO:0007669"/>
    <property type="project" value="TreeGrafter"/>
</dbReference>
<evidence type="ECO:0000256" key="11">
    <source>
        <dbReference type="ARBA" id="ARBA00022884"/>
    </source>
</evidence>
<dbReference type="CDD" id="cd07067">
    <property type="entry name" value="HP_PGM_like"/>
    <property type="match status" value="1"/>
</dbReference>
<feature type="compositionally biased region" description="Basic and acidic residues" evidence="18">
    <location>
        <begin position="655"/>
        <end position="664"/>
    </location>
</feature>
<evidence type="ECO:0000256" key="7">
    <source>
        <dbReference type="ARBA" id="ARBA00022741"/>
    </source>
</evidence>
<accession>A0A9P6X872</accession>
<evidence type="ECO:0000256" key="8">
    <source>
        <dbReference type="ARBA" id="ARBA00022771"/>
    </source>
</evidence>
<keyword evidence="9 17" id="KW-0862">Zinc</keyword>
<dbReference type="Pfam" id="PF00076">
    <property type="entry name" value="RRM_1"/>
    <property type="match status" value="1"/>
</dbReference>
<feature type="compositionally biased region" description="Basic and acidic residues" evidence="18">
    <location>
        <begin position="673"/>
        <end position="683"/>
    </location>
</feature>
<dbReference type="FunFam" id="4.10.1000.10:FF:000006">
    <property type="entry name" value="Putative pre-mrna-splicing factor rbm22"/>
    <property type="match status" value="1"/>
</dbReference>
<dbReference type="GO" id="GO:0005681">
    <property type="term" value="C:spliceosomal complex"/>
    <property type="evidence" value="ECO:0007669"/>
    <property type="project" value="UniProtKB-KW"/>
</dbReference>
<comment type="caution">
    <text evidence="21">The sequence shown here is derived from an EMBL/GenBank/DDBJ whole genome shotgun (WGS) entry which is preliminary data.</text>
</comment>
<dbReference type="InterPro" id="IPR035979">
    <property type="entry name" value="RBD_domain_sf"/>
</dbReference>
<comment type="function">
    <text evidence="14">Involved in pre-mRNA splicing. Facilitates the cooperative formation of U2/U6 helix II in association with stem II in the spliceosome. Binds to RNA.</text>
</comment>
<comment type="subcellular location">
    <subcellularLocation>
        <location evidence="1">Nucleus</location>
    </subcellularLocation>
</comment>
<keyword evidence="12" id="KW-0508">mRNA splicing</keyword>
<dbReference type="InterPro" id="IPR036855">
    <property type="entry name" value="Znf_CCCH_sf"/>
</dbReference>
<dbReference type="Gene3D" id="3.40.50.1240">
    <property type="entry name" value="Phosphoglycerate mutase-like"/>
    <property type="match status" value="1"/>
</dbReference>
<evidence type="ECO:0000256" key="16">
    <source>
        <dbReference type="PROSITE-ProRule" id="PRU00176"/>
    </source>
</evidence>
<keyword evidence="13" id="KW-0539">Nucleus</keyword>
<evidence type="ECO:0000256" key="15">
    <source>
        <dbReference type="ARBA" id="ARBA00069020"/>
    </source>
</evidence>
<dbReference type="InterPro" id="IPR027417">
    <property type="entry name" value="P-loop_NTPase"/>
</dbReference>
<dbReference type="InterPro" id="IPR000571">
    <property type="entry name" value="Znf_CCCH"/>
</dbReference>
<dbReference type="SUPFAM" id="SSF53254">
    <property type="entry name" value="Phosphoglycerate mutase-like"/>
    <property type="match status" value="1"/>
</dbReference>
<comment type="similarity">
    <text evidence="2">Belongs to the SLT11 family.</text>
</comment>
<evidence type="ECO:0000256" key="1">
    <source>
        <dbReference type="ARBA" id="ARBA00004123"/>
    </source>
</evidence>
<dbReference type="FunFam" id="3.40.50.300:FF:000644">
    <property type="entry name" value="GpmB, Fructose-2,6-bisphosphatase"/>
    <property type="match status" value="1"/>
</dbReference>
<dbReference type="GO" id="GO:0006397">
    <property type="term" value="P:mRNA processing"/>
    <property type="evidence" value="ECO:0007669"/>
    <property type="project" value="UniProtKB-KW"/>
</dbReference>
<dbReference type="SUPFAM" id="SSF52540">
    <property type="entry name" value="P-loop containing nucleoside triphosphate hydrolases"/>
    <property type="match status" value="1"/>
</dbReference>
<dbReference type="PROSITE" id="PS00175">
    <property type="entry name" value="PG_MUTASE"/>
    <property type="match status" value="1"/>
</dbReference>
<dbReference type="GO" id="GO:0008270">
    <property type="term" value="F:zinc ion binding"/>
    <property type="evidence" value="ECO:0007669"/>
    <property type="project" value="UniProtKB-KW"/>
</dbReference>
<dbReference type="PANTHER" id="PTHR10606:SF32">
    <property type="entry name" value="6-PHOSPHOFRUCTO-2-KINASE 1"/>
    <property type="match status" value="1"/>
</dbReference>
<dbReference type="InterPro" id="IPR001345">
    <property type="entry name" value="PG/BPGM_mutase_AS"/>
</dbReference>
<keyword evidence="10" id="KW-0067">ATP-binding</keyword>
<evidence type="ECO:0000313" key="21">
    <source>
        <dbReference type="EMBL" id="KAG1307186.1"/>
    </source>
</evidence>
<dbReference type="Pfam" id="PF21369">
    <property type="entry name" value="STL11_N"/>
    <property type="match status" value="1"/>
</dbReference>
<dbReference type="Pfam" id="PF01591">
    <property type="entry name" value="6PF2K"/>
    <property type="match status" value="1"/>
</dbReference>
<dbReference type="InterPro" id="IPR013078">
    <property type="entry name" value="His_Pase_superF_clade-1"/>
</dbReference>
<organism evidence="21 22">
    <name type="scientific">Rhizopus oryzae</name>
    <name type="common">Mucormycosis agent</name>
    <name type="synonym">Rhizopus arrhizus var. delemar</name>
    <dbReference type="NCBI Taxonomy" id="64495"/>
    <lineage>
        <taxon>Eukaryota</taxon>
        <taxon>Fungi</taxon>
        <taxon>Fungi incertae sedis</taxon>
        <taxon>Mucoromycota</taxon>
        <taxon>Mucoromycotina</taxon>
        <taxon>Mucoromycetes</taxon>
        <taxon>Mucorales</taxon>
        <taxon>Mucorineae</taxon>
        <taxon>Rhizopodaceae</taxon>
        <taxon>Rhizopus</taxon>
    </lineage>
</organism>